<feature type="compositionally biased region" description="Basic residues" evidence="1">
    <location>
        <begin position="389"/>
        <end position="399"/>
    </location>
</feature>
<feature type="region of interest" description="Disordered" evidence="1">
    <location>
        <begin position="299"/>
        <end position="459"/>
    </location>
</feature>
<feature type="compositionally biased region" description="Polar residues" evidence="1">
    <location>
        <begin position="77"/>
        <end position="94"/>
    </location>
</feature>
<gene>
    <name evidence="2" type="ORF">F503_06321</name>
</gene>
<dbReference type="HOGENOM" id="CLU_546405_0_0_1"/>
<reference evidence="2 3" key="1">
    <citation type="journal article" date="2013" name="BMC Genomics">
        <title>The genome and transcriptome of the pine saprophyte Ophiostoma piceae, and a comparison with the bark beetle-associated pine pathogen Grosmannia clavigera.</title>
        <authorList>
            <person name="Haridas S."/>
            <person name="Wang Y."/>
            <person name="Lim L."/>
            <person name="Massoumi Alamouti S."/>
            <person name="Jackman S."/>
            <person name="Docking R."/>
            <person name="Robertson G."/>
            <person name="Birol I."/>
            <person name="Bohlmann J."/>
            <person name="Breuil C."/>
        </authorList>
    </citation>
    <scope>NUCLEOTIDE SEQUENCE [LARGE SCALE GENOMIC DNA]</scope>
    <source>
        <strain evidence="2 3">UAMH 11346</strain>
    </source>
</reference>
<dbReference type="EMBL" id="KE148159">
    <property type="protein sequence ID" value="EPE04772.1"/>
    <property type="molecule type" value="Genomic_DNA"/>
</dbReference>
<protein>
    <submittedName>
        <fullName evidence="2">Uncharacterized protein</fullName>
    </submittedName>
</protein>
<dbReference type="AlphaFoldDB" id="S3BW66"/>
<evidence type="ECO:0000313" key="2">
    <source>
        <dbReference type="EMBL" id="EPE04772.1"/>
    </source>
</evidence>
<proteinExistence type="predicted"/>
<name>S3BW66_OPHP1</name>
<feature type="region of interest" description="Disordered" evidence="1">
    <location>
        <begin position="76"/>
        <end position="103"/>
    </location>
</feature>
<dbReference type="Proteomes" id="UP000016923">
    <property type="component" value="Unassembled WGS sequence"/>
</dbReference>
<dbReference type="OrthoDB" id="5419928at2759"/>
<dbReference type="VEuPathDB" id="FungiDB:F503_06321"/>
<feature type="compositionally biased region" description="Polar residues" evidence="1">
    <location>
        <begin position="305"/>
        <end position="314"/>
    </location>
</feature>
<keyword evidence="3" id="KW-1185">Reference proteome</keyword>
<organism evidence="2 3">
    <name type="scientific">Ophiostoma piceae (strain UAMH 11346)</name>
    <name type="common">Sap stain fungus</name>
    <dbReference type="NCBI Taxonomy" id="1262450"/>
    <lineage>
        <taxon>Eukaryota</taxon>
        <taxon>Fungi</taxon>
        <taxon>Dikarya</taxon>
        <taxon>Ascomycota</taxon>
        <taxon>Pezizomycotina</taxon>
        <taxon>Sordariomycetes</taxon>
        <taxon>Sordariomycetidae</taxon>
        <taxon>Ophiostomatales</taxon>
        <taxon>Ophiostomataceae</taxon>
        <taxon>Ophiostoma</taxon>
    </lineage>
</organism>
<feature type="region of interest" description="Disordered" evidence="1">
    <location>
        <begin position="466"/>
        <end position="485"/>
    </location>
</feature>
<evidence type="ECO:0000313" key="3">
    <source>
        <dbReference type="Proteomes" id="UP000016923"/>
    </source>
</evidence>
<sequence length="499" mass="57259">MLSAFHEATAENFVGQQTLPNRRTIEHYHGITIVRDPNVNIENEDERLALLAELRAQAVPPAVDLNLDTVNERLRHLSNQPGRQTRPQTPSEASTIDPPTPLEGDALLQFHRDEERQYRAKLLEDGCPPCHPPEYVFPYDTEERLPKEHSAAMFYIINERNGCGFMPLAGQSRDWNTFRRRQRRIREDCQSYTHHDPERVLNKYIRSGQDCLRQRNYAESASLVDWSLDLSTQSRVQNWLEFQVWHIGHNKAIRTGAERHIRGAFDDADRLWHRNYENRRIESHEAMLVWMEQQRVAMSADQAKETQSTTTTKEPMQRQRRSRPGAADATITTALAERRRSRRVQSLTQHATAGAGTQRGASAAAKSTIATLSKTRGRTRVAKEPASHTRSRPTQHRGRQQPAAAMPEVPEPPKPWTIPTAKTPEQQRRRQGAWWTASAAQQEDNATDHTAARPPRLGKQRVMKTKFVPQQQQQPVARTPPVYTRSGRQIRKPTWLGFV</sequence>
<accession>S3BW66</accession>
<evidence type="ECO:0000256" key="1">
    <source>
        <dbReference type="SAM" id="MobiDB-lite"/>
    </source>
</evidence>